<evidence type="ECO:0000313" key="1">
    <source>
        <dbReference type="EMBL" id="AVF46226.1"/>
    </source>
</evidence>
<organism evidence="1 2">
    <name type="scientific">Acinetobacter nosocomialis</name>
    <dbReference type="NCBI Taxonomy" id="106654"/>
    <lineage>
        <taxon>Bacteria</taxon>
        <taxon>Pseudomonadati</taxon>
        <taxon>Pseudomonadota</taxon>
        <taxon>Gammaproteobacteria</taxon>
        <taxon>Moraxellales</taxon>
        <taxon>Moraxellaceae</taxon>
        <taxon>Acinetobacter</taxon>
        <taxon>Acinetobacter calcoaceticus/baumannii complex</taxon>
    </lineage>
</organism>
<reference evidence="2" key="1">
    <citation type="submission" date="2017-12" db="EMBL/GenBank/DDBJ databases">
        <title>FDA dAtabase for Regulatory Grade micrObial Sequences (FDA-ARGOS): Supporting development and validation of Infectious Disease Dx tests.</title>
        <authorList>
            <person name="Hoffmann M."/>
            <person name="Allard M."/>
            <person name="Evans P."/>
            <person name="Brown E."/>
            <person name="Tallon L."/>
            <person name="Sadzewicz L."/>
            <person name="Sengamalay N."/>
            <person name="Ott S."/>
            <person name="Godinez A."/>
            <person name="Nagaraj S."/>
            <person name="Vavikolanu K."/>
            <person name="Aluvathingal J."/>
            <person name="Nadendla S."/>
            <person name="Sichtig H."/>
        </authorList>
    </citation>
    <scope>NUCLEOTIDE SEQUENCE [LARGE SCALE GENOMIC DNA]</scope>
    <source>
        <strain evidence="2">FDAARGOS_129</strain>
    </source>
</reference>
<proteinExistence type="predicted"/>
<name>A0A2L1VME9_ACINO</name>
<sequence length="62" mass="7343">MLSRWVTWMSPVEQGYTEVPSDQQRLLLTFGLSKVRNVYTNSIRPNVVLKTVWQHDYAKHHT</sequence>
<gene>
    <name evidence="1" type="ORF">AL533_18665</name>
</gene>
<dbReference type="Proteomes" id="UP000237921">
    <property type="component" value="Chromosome"/>
</dbReference>
<accession>A0A2L1VME9</accession>
<dbReference type="AlphaFoldDB" id="A0A2L1VME9"/>
<evidence type="ECO:0000313" key="2">
    <source>
        <dbReference type="Proteomes" id="UP000237921"/>
    </source>
</evidence>
<dbReference type="EMBL" id="CP014019">
    <property type="protein sequence ID" value="AVF46226.1"/>
    <property type="molecule type" value="Genomic_DNA"/>
</dbReference>
<protein>
    <submittedName>
        <fullName evidence="1">Uncharacterized protein</fullName>
    </submittedName>
</protein>